<evidence type="ECO:0000313" key="2">
    <source>
        <dbReference type="Proteomes" id="UP000328092"/>
    </source>
</evidence>
<sequence>MLSRSVAEQLAAYAAASLPSVMRHSSSTDSFVRAVLLAFALLLDLPNVEHTLDPACHILKVRLEASVASARNRMSNCRKPHRR</sequence>
<dbReference type="Proteomes" id="UP000328092">
    <property type="component" value="Unassembled WGS sequence"/>
</dbReference>
<evidence type="ECO:0000313" key="1">
    <source>
        <dbReference type="EMBL" id="VIO70360.1"/>
    </source>
</evidence>
<dbReference type="AlphaFoldDB" id="A0A508T7P7"/>
<reference evidence="1" key="1">
    <citation type="submission" date="2019-02" db="EMBL/GenBank/DDBJ databases">
        <authorList>
            <person name="Pothier F.J."/>
        </authorList>
    </citation>
    <scope>NUCLEOTIDE SEQUENCE</scope>
    <source>
        <strain evidence="1">CI-1B</strain>
    </source>
</reference>
<protein>
    <submittedName>
        <fullName evidence="1">Uncharacterized protein</fullName>
    </submittedName>
</protein>
<proteinExistence type="predicted"/>
<organism evidence="1 2">
    <name type="scientific">Bradyrhizobium ivorense</name>
    <dbReference type="NCBI Taxonomy" id="2511166"/>
    <lineage>
        <taxon>Bacteria</taxon>
        <taxon>Pseudomonadati</taxon>
        <taxon>Pseudomonadota</taxon>
        <taxon>Alphaproteobacteria</taxon>
        <taxon>Hyphomicrobiales</taxon>
        <taxon>Nitrobacteraceae</taxon>
        <taxon>Bradyrhizobium</taxon>
    </lineage>
</organism>
<comment type="caution">
    <text evidence="1">The sequence shown here is derived from an EMBL/GenBank/DDBJ whole genome shotgun (WGS) entry which is preliminary data.</text>
</comment>
<accession>A0A508T7P7</accession>
<keyword evidence="2" id="KW-1185">Reference proteome</keyword>
<dbReference type="EMBL" id="CAADFC020000011">
    <property type="protein sequence ID" value="VIO70360.1"/>
    <property type="molecule type" value="Genomic_DNA"/>
</dbReference>
<gene>
    <name evidence="1" type="ORF">CI1B_30130</name>
</gene>
<name>A0A508T7P7_9BRAD</name>